<comment type="similarity">
    <text evidence="4">Belongs to the GbsR family.</text>
</comment>
<dbReference type="Pfam" id="PF12802">
    <property type="entry name" value="MarR_2"/>
    <property type="match status" value="1"/>
</dbReference>
<dbReference type="GO" id="GO:0003700">
    <property type="term" value="F:DNA-binding transcription factor activity"/>
    <property type="evidence" value="ECO:0007669"/>
    <property type="project" value="InterPro"/>
</dbReference>
<keyword evidence="1 4" id="KW-0805">Transcription regulation</keyword>
<reference evidence="6 7" key="1">
    <citation type="submission" date="2019-12" db="EMBL/GenBank/DDBJ databases">
        <title>Full genome sequence of a Bacillus safensis strain isolated from commercially available natto in Indonesia.</title>
        <authorList>
            <person name="Yoshida M."/>
            <person name="Uomi M."/>
            <person name="Waturangi D."/>
            <person name="Ekaputri J.J."/>
            <person name="Setiamarga D.H.E."/>
        </authorList>
    </citation>
    <scope>NUCLEOTIDE SEQUENCE [LARGE SCALE GENOMIC DNA]</scope>
    <source>
        <strain evidence="6 7">IDN1</strain>
    </source>
</reference>
<evidence type="ECO:0000313" key="7">
    <source>
        <dbReference type="Proteomes" id="UP000464658"/>
    </source>
</evidence>
<gene>
    <name evidence="6" type="primary">opcR</name>
    <name evidence="6" type="ORF">BsIDN1_59700</name>
</gene>
<dbReference type="GO" id="GO:0003677">
    <property type="term" value="F:DNA binding"/>
    <property type="evidence" value="ECO:0007669"/>
    <property type="project" value="UniProtKB-UniRule"/>
</dbReference>
<dbReference type="InterPro" id="IPR036388">
    <property type="entry name" value="WH-like_DNA-bd_sf"/>
</dbReference>
<dbReference type="SUPFAM" id="SSF46785">
    <property type="entry name" value="Winged helix' DNA-binding domain"/>
    <property type="match status" value="1"/>
</dbReference>
<dbReference type="PANTHER" id="PTHR38465:SF1">
    <property type="entry name" value="HTH-TYPE TRANSCRIPTIONAL REGULATOR MJ1563-RELATED"/>
    <property type="match status" value="1"/>
</dbReference>
<name>A0A5S9MI83_BACIA</name>
<proteinExistence type="inferred from homology"/>
<evidence type="ECO:0000313" key="6">
    <source>
        <dbReference type="EMBL" id="BBP92352.1"/>
    </source>
</evidence>
<evidence type="ECO:0000259" key="5">
    <source>
        <dbReference type="Pfam" id="PF12802"/>
    </source>
</evidence>
<evidence type="ECO:0000256" key="4">
    <source>
        <dbReference type="PIRNR" id="PIRNR006707"/>
    </source>
</evidence>
<sequence>MLQIVSREGMNRGVDKLALGAIQKAQDHYIEKAAENMNAFGLSSTVGRVLGIIHMNRKPMTLGELSEATGMSKTRMSQVVREMLDLNIAEKVYEKGIRKDLYDVEQDQYQTFISLFAANWSRVVSKNRKAHKKTCKELLELLEQDDLPEETEDKINLLLSEIKESLDYYDWISRLIEFFESEEVFKHVPKPKKKLFYFTSL</sequence>
<feature type="domain" description="HTH marR-type" evidence="5">
    <location>
        <begin position="40"/>
        <end position="91"/>
    </location>
</feature>
<keyword evidence="2 4" id="KW-0238">DNA-binding</keyword>
<organism evidence="6 7">
    <name type="scientific">Bacillus safensis</name>
    <dbReference type="NCBI Taxonomy" id="561879"/>
    <lineage>
        <taxon>Bacteria</taxon>
        <taxon>Bacillati</taxon>
        <taxon>Bacillota</taxon>
        <taxon>Bacilli</taxon>
        <taxon>Bacillales</taxon>
        <taxon>Bacillaceae</taxon>
        <taxon>Bacillus</taxon>
    </lineage>
</organism>
<accession>A0A5S9MI83</accession>
<dbReference type="Gene3D" id="1.10.10.10">
    <property type="entry name" value="Winged helix-like DNA-binding domain superfamily/Winged helix DNA-binding domain"/>
    <property type="match status" value="1"/>
</dbReference>
<evidence type="ECO:0000256" key="1">
    <source>
        <dbReference type="ARBA" id="ARBA00023015"/>
    </source>
</evidence>
<dbReference type="EMBL" id="AP021906">
    <property type="protein sequence ID" value="BBP92352.1"/>
    <property type="molecule type" value="Genomic_DNA"/>
</dbReference>
<dbReference type="PANTHER" id="PTHR38465">
    <property type="entry name" value="HTH-TYPE TRANSCRIPTIONAL REGULATOR MJ1563-RELATED"/>
    <property type="match status" value="1"/>
</dbReference>
<dbReference type="InterPro" id="IPR052362">
    <property type="entry name" value="HTH-GbsR_regulator"/>
</dbReference>
<keyword evidence="3 4" id="KW-0804">Transcription</keyword>
<dbReference type="InterPro" id="IPR026282">
    <property type="entry name" value="MJ1563"/>
</dbReference>
<dbReference type="Proteomes" id="UP000464658">
    <property type="component" value="Chromosome"/>
</dbReference>
<dbReference type="AlphaFoldDB" id="A0A5S9MI83"/>
<evidence type="ECO:0000256" key="2">
    <source>
        <dbReference type="ARBA" id="ARBA00023125"/>
    </source>
</evidence>
<protein>
    <recommendedName>
        <fullName evidence="4">HTH-type transcriptional regulator</fullName>
    </recommendedName>
</protein>
<dbReference type="InterPro" id="IPR036390">
    <property type="entry name" value="WH_DNA-bd_sf"/>
</dbReference>
<dbReference type="PIRSF" id="PIRSF006707">
    <property type="entry name" value="MJ1563"/>
    <property type="match status" value="1"/>
</dbReference>
<dbReference type="InterPro" id="IPR000835">
    <property type="entry name" value="HTH_MarR-typ"/>
</dbReference>
<evidence type="ECO:0000256" key="3">
    <source>
        <dbReference type="ARBA" id="ARBA00023163"/>
    </source>
</evidence>